<evidence type="ECO:0000313" key="1">
    <source>
        <dbReference type="EMBL" id="CAI9732961.1"/>
    </source>
</evidence>
<keyword evidence="2" id="KW-1185">Reference proteome</keyword>
<dbReference type="Proteomes" id="UP001162480">
    <property type="component" value="Chromosome 14"/>
</dbReference>
<dbReference type="AlphaFoldDB" id="A0AA36BEI6"/>
<dbReference type="EMBL" id="OX597827">
    <property type="protein sequence ID" value="CAI9732961.1"/>
    <property type="molecule type" value="Genomic_DNA"/>
</dbReference>
<accession>A0AA36BEI6</accession>
<gene>
    <name evidence="1" type="ORF">OCTVUL_1B018109</name>
</gene>
<name>A0AA36BEI6_OCTVU</name>
<organism evidence="1 2">
    <name type="scientific">Octopus vulgaris</name>
    <name type="common">Common octopus</name>
    <dbReference type="NCBI Taxonomy" id="6645"/>
    <lineage>
        <taxon>Eukaryota</taxon>
        <taxon>Metazoa</taxon>
        <taxon>Spiralia</taxon>
        <taxon>Lophotrochozoa</taxon>
        <taxon>Mollusca</taxon>
        <taxon>Cephalopoda</taxon>
        <taxon>Coleoidea</taxon>
        <taxon>Octopodiformes</taxon>
        <taxon>Octopoda</taxon>
        <taxon>Incirrata</taxon>
        <taxon>Octopodidae</taxon>
        <taxon>Octopus</taxon>
    </lineage>
</organism>
<proteinExistence type="predicted"/>
<reference evidence="1" key="1">
    <citation type="submission" date="2023-08" db="EMBL/GenBank/DDBJ databases">
        <authorList>
            <person name="Alioto T."/>
            <person name="Alioto T."/>
            <person name="Gomez Garrido J."/>
        </authorList>
    </citation>
    <scope>NUCLEOTIDE SEQUENCE</scope>
</reference>
<sequence>MYRTLVRDICSERSIVVSSAGGCGILGEVVKMSLVETKEAFIIIQLKLPNSISNQGVFDFSVIGLAVGERKRVLKNKEKSKRRKKNKKV</sequence>
<evidence type="ECO:0000313" key="2">
    <source>
        <dbReference type="Proteomes" id="UP001162480"/>
    </source>
</evidence>
<protein>
    <submittedName>
        <fullName evidence="1">Uncharacterized protein</fullName>
    </submittedName>
</protein>